<dbReference type="Proteomes" id="UP000612055">
    <property type="component" value="Unassembled WGS sequence"/>
</dbReference>
<evidence type="ECO:0000259" key="1">
    <source>
        <dbReference type="PROSITE" id="PS50948"/>
    </source>
</evidence>
<dbReference type="Pfam" id="PF14295">
    <property type="entry name" value="PAN_4"/>
    <property type="match status" value="5"/>
</dbReference>
<dbReference type="InterPro" id="IPR003609">
    <property type="entry name" value="Pan_app"/>
</dbReference>
<organism evidence="2 3">
    <name type="scientific">Edaphochlamys debaryana</name>
    <dbReference type="NCBI Taxonomy" id="47281"/>
    <lineage>
        <taxon>Eukaryota</taxon>
        <taxon>Viridiplantae</taxon>
        <taxon>Chlorophyta</taxon>
        <taxon>core chlorophytes</taxon>
        <taxon>Chlorophyceae</taxon>
        <taxon>CS clade</taxon>
        <taxon>Chlamydomonadales</taxon>
        <taxon>Chlamydomonadales incertae sedis</taxon>
        <taxon>Edaphochlamys</taxon>
    </lineage>
</organism>
<evidence type="ECO:0000313" key="2">
    <source>
        <dbReference type="EMBL" id="KAG2496689.1"/>
    </source>
</evidence>
<sequence length="924" mass="100121">MQEVIHNFGLVHGWRSGVEYEDHSTSMGRGNNCPSAPELWRLGWATPIDTLSASNFPENRYLRYMLPYTYAGPSGAYLKLQPNWASPYDKNVYLALRGNGNGDWEIEAEFKDVISLHEGEVPADNRFDSWDDAHYTIITTIGQNRFYDMNWRRLAIKTQSLSNGRMEVWVCRYRSAASECANPNDNGGTVCNPVSGYTVAADVDHPGDDIVNKGGVAEAAAACSAAANCKGFNSQGWVKQVVSPTSAHSGMCLYAKVVTNCQKVSGYTVQADVDHNGDDIKQETSLQAAAAACNANAACRGFNSWNFVKTVVTPTSPFQGLCLYTKVATECQAVNGFTVKADVDHNGDDISNKASMVEAADACRADSRCKGFNSWGWYKTTTTPVGAYPGLCLYTKTATSCQSFEGYQAAADTDHNGNDIAQAGSVTAALSACNSDPTCTGFSSGGFTKYIVTPTGSSRGMCLYTKLAPTILDAAGCGAVQERYGLLPQFNWGSTPAPYQQLWVRSTCEPEKICRFWQSRWAIQVFVGWGNMPGSLQPSWTKLNCDQFWSRCQDVSGFTVTPDVDHNGDDISQKGSIAEAAAACRAEATCKGFNSQGWYKTTVTPTSSYQGMCFYVKQGTSCTPVSGYTATANTDHNGDDIDRKGSLAEAAAACNADSRCKGFNNGGYYKTVVSPTSSAQGTCLYVKVVTRSACTRPDRWCGHGGASLGNIDCDGDGLKDWICTDLEGNRGTIRSTDSCGGRWPEVDTSLCPAGQLQRLPGADWACVDGYDVAGDAIVVWTNVGDRATCRELCRQDTRCEFFVLTNDRRCVLKSNYLTGPSGANGPSSGVSTTCLGSTNYGQFQCVPGWDVKGDHVEDPFYVSHVSECRYWCLNSVDCVFFLYLEDGTCVLKDNTFKGRYGTTQPNSAIAWACFQVWYAAVDNN</sequence>
<proteinExistence type="predicted"/>
<dbReference type="Pfam" id="PF05548">
    <property type="entry name" value="Peptidase_M11"/>
    <property type="match status" value="1"/>
</dbReference>
<dbReference type="Gene3D" id="3.50.4.10">
    <property type="entry name" value="Hepatocyte Growth Factor"/>
    <property type="match status" value="1"/>
</dbReference>
<gene>
    <name evidence="2" type="ORF">HYH03_005107</name>
</gene>
<keyword evidence="3" id="KW-1185">Reference proteome</keyword>
<dbReference type="PROSITE" id="PS50948">
    <property type="entry name" value="PAN"/>
    <property type="match status" value="1"/>
</dbReference>
<dbReference type="Pfam" id="PF00024">
    <property type="entry name" value="PAN_1"/>
    <property type="match status" value="1"/>
</dbReference>
<feature type="domain" description="Apple" evidence="1">
    <location>
        <begin position="834"/>
        <end position="913"/>
    </location>
</feature>
<reference evidence="2" key="1">
    <citation type="journal article" date="2020" name="bioRxiv">
        <title>Comparative genomics of Chlamydomonas.</title>
        <authorList>
            <person name="Craig R.J."/>
            <person name="Hasan A.R."/>
            <person name="Ness R.W."/>
            <person name="Keightley P.D."/>
        </authorList>
    </citation>
    <scope>NUCLEOTIDE SEQUENCE</scope>
    <source>
        <strain evidence="2">CCAP 11/70</strain>
    </source>
</reference>
<dbReference type="InterPro" id="IPR008752">
    <property type="entry name" value="Peptidase_M11"/>
</dbReference>
<dbReference type="SUPFAM" id="SSF57414">
    <property type="entry name" value="Hairpin loop containing domain-like"/>
    <property type="match status" value="1"/>
</dbReference>
<dbReference type="OrthoDB" id="3649437at2759"/>
<comment type="caution">
    <text evidence="2">The sequence shown here is derived from an EMBL/GenBank/DDBJ whole genome shotgun (WGS) entry which is preliminary data.</text>
</comment>
<evidence type="ECO:0000313" key="3">
    <source>
        <dbReference type="Proteomes" id="UP000612055"/>
    </source>
</evidence>
<dbReference type="AlphaFoldDB" id="A0A836C2K2"/>
<name>A0A836C2K2_9CHLO</name>
<dbReference type="EMBL" id="JAEHOE010000017">
    <property type="protein sequence ID" value="KAG2496689.1"/>
    <property type="molecule type" value="Genomic_DNA"/>
</dbReference>
<protein>
    <recommendedName>
        <fullName evidence="1">Apple domain-containing protein</fullName>
    </recommendedName>
</protein>
<accession>A0A836C2K2</accession>